<reference evidence="1" key="1">
    <citation type="submission" date="2014-12" db="EMBL/GenBank/DDBJ databases">
        <title>Insight into the proteome of Arion vulgaris.</title>
        <authorList>
            <person name="Aradska J."/>
            <person name="Bulat T."/>
            <person name="Smidak R."/>
            <person name="Sarate P."/>
            <person name="Gangsoo J."/>
            <person name="Sialana F."/>
            <person name="Bilban M."/>
            <person name="Lubec G."/>
        </authorList>
    </citation>
    <scope>NUCLEOTIDE SEQUENCE</scope>
    <source>
        <tissue evidence="1">Skin</tissue>
    </source>
</reference>
<name>A0A0B6YI71_9EUPU</name>
<feature type="non-terminal residue" evidence="1">
    <location>
        <position position="1"/>
    </location>
</feature>
<evidence type="ECO:0000313" key="1">
    <source>
        <dbReference type="EMBL" id="CEK55481.1"/>
    </source>
</evidence>
<proteinExistence type="predicted"/>
<feature type="non-terminal residue" evidence="1">
    <location>
        <position position="102"/>
    </location>
</feature>
<protein>
    <submittedName>
        <fullName evidence="1">Uncharacterized protein</fullName>
    </submittedName>
</protein>
<accession>A0A0B6YI71</accession>
<sequence length="102" mass="11770">VDYAKYFSHSGSFMSYVDSHEHRAALELSLGCCRYPQQQQLTEVWMEVVQPFRSLISESRKGVFGVVVNSDSKIVLDKVLVEVKPYGYTQYTDDKGRFAFYL</sequence>
<gene>
    <name evidence="1" type="primary">ORF25322</name>
</gene>
<dbReference type="AlphaFoldDB" id="A0A0B6YI71"/>
<dbReference type="EMBL" id="HACG01008616">
    <property type="protein sequence ID" value="CEK55481.1"/>
    <property type="molecule type" value="Transcribed_RNA"/>
</dbReference>
<organism evidence="1">
    <name type="scientific">Arion vulgaris</name>
    <dbReference type="NCBI Taxonomy" id="1028688"/>
    <lineage>
        <taxon>Eukaryota</taxon>
        <taxon>Metazoa</taxon>
        <taxon>Spiralia</taxon>
        <taxon>Lophotrochozoa</taxon>
        <taxon>Mollusca</taxon>
        <taxon>Gastropoda</taxon>
        <taxon>Heterobranchia</taxon>
        <taxon>Euthyneura</taxon>
        <taxon>Panpulmonata</taxon>
        <taxon>Eupulmonata</taxon>
        <taxon>Stylommatophora</taxon>
        <taxon>Helicina</taxon>
        <taxon>Arionoidea</taxon>
        <taxon>Arionidae</taxon>
        <taxon>Arion</taxon>
    </lineage>
</organism>